<dbReference type="Proteomes" id="UP000790347">
    <property type="component" value="Unassembled WGS sequence"/>
</dbReference>
<evidence type="ECO:0000256" key="1">
    <source>
        <dbReference type="SAM" id="MobiDB-lite"/>
    </source>
</evidence>
<evidence type="ECO:0000313" key="4">
    <source>
        <dbReference type="Proteomes" id="UP000790347"/>
    </source>
</evidence>
<accession>A0A922LDB3</accession>
<reference evidence="3" key="2">
    <citation type="journal article" date="2022" name="Res Sq">
        <title>Comparative Genomics Reveals Insights into the Divergent Evolution of Astigmatic Mites and Household Pest Adaptations.</title>
        <authorList>
            <person name="Xiong Q."/>
            <person name="Wan A.T.-Y."/>
            <person name="Liu X.-Y."/>
            <person name="Fung C.S.-H."/>
            <person name="Xiao X."/>
            <person name="Malainual N."/>
            <person name="Hou J."/>
            <person name="Wang L."/>
            <person name="Wang M."/>
            <person name="Yang K."/>
            <person name="Cui Y."/>
            <person name="Leung E."/>
            <person name="Nong W."/>
            <person name="Shin S.-K."/>
            <person name="Au S."/>
            <person name="Jeong K.Y."/>
            <person name="Chew F.T."/>
            <person name="Hui J."/>
            <person name="Leung T.F."/>
            <person name="Tungtrongchitr A."/>
            <person name="Zhong N."/>
            <person name="Liu Z."/>
            <person name="Tsui S."/>
        </authorList>
    </citation>
    <scope>NUCLEOTIDE SEQUENCE</scope>
    <source>
        <strain evidence="3">Derf</strain>
        <tissue evidence="3">Whole organism</tissue>
    </source>
</reference>
<dbReference type="EMBL" id="ASGP02000001">
    <property type="protein sequence ID" value="KAH9528505.1"/>
    <property type="molecule type" value="Genomic_DNA"/>
</dbReference>
<keyword evidence="2" id="KW-1133">Transmembrane helix</keyword>
<dbReference type="AlphaFoldDB" id="A0A922LDB3"/>
<reference evidence="3" key="1">
    <citation type="submission" date="2013-05" db="EMBL/GenBank/DDBJ databases">
        <authorList>
            <person name="Yim A.K.Y."/>
            <person name="Chan T.F."/>
            <person name="Ji K.M."/>
            <person name="Liu X.Y."/>
            <person name="Zhou J.W."/>
            <person name="Li R.Q."/>
            <person name="Yang K.Y."/>
            <person name="Li J."/>
            <person name="Li M."/>
            <person name="Law P.T.W."/>
            <person name="Wu Y.L."/>
            <person name="Cai Z.L."/>
            <person name="Qin H."/>
            <person name="Bao Y."/>
            <person name="Leung R.K.K."/>
            <person name="Ng P.K.S."/>
            <person name="Zou J."/>
            <person name="Zhong X.J."/>
            <person name="Ran P.X."/>
            <person name="Zhong N.S."/>
            <person name="Liu Z.G."/>
            <person name="Tsui S.K.W."/>
        </authorList>
    </citation>
    <scope>NUCLEOTIDE SEQUENCE</scope>
    <source>
        <strain evidence="3">Derf</strain>
        <tissue evidence="3">Whole organism</tissue>
    </source>
</reference>
<feature type="compositionally biased region" description="Polar residues" evidence="1">
    <location>
        <begin position="834"/>
        <end position="846"/>
    </location>
</feature>
<evidence type="ECO:0000256" key="2">
    <source>
        <dbReference type="SAM" id="Phobius"/>
    </source>
</evidence>
<sequence length="846" mass="100633">MFSGTVYNLKSRTYDKKRNIRPTISSRMMAIPNLDSCNDMDKHNNDNNNQFQLILDMGREYGFSIFGHKIDEEYSCHYSCWNGFYQNFRPIPSTSINHKICKLISKELCEHLRNVKIKLQSIRLIFLLNKTFYYFLHYIRLLLIDYQKHYHLMMIKLLTKKYSVIEWINEHLNDYHIKTAILIQKQQQQQQQQQQRQTFVWFTMETANSERLFEYHLNTKNLSDTKRKFLMEINKHEINNDPINQIYLSSYNKLDYDDDNDEIMLKNGQLLKMINFDLYLFQQQSYTPIKFCEYCSSSSSSLQFFPPLTTLPLKTFSDCPLHLCIWPMVDSIVYSYSTHQYLIFQGRYLFAYNVDNNQLQMSVNPLSFDVRIIQSFFKRKNVELFQIIYMIDNKLHRMEYNFKRKHATHQSVMDLRLDIDDKHYRLVTGLIDRNEEIYVFIFEKFNNDNDASGSTLLWNIYRRQNLIESKSIQTTMLPLTAMFINKYIHLLIGNQIFIMNTASLIELTMMMEQDRLNEMDCIRMDFFHYFDCHIHKKNDEQLIKSAKQQRIQMHKWFQYFIHNEISTIIDKNFIQNCRLFIDNGGNKKSIKDQLSTSKKVLENLNFHNNGIVVDFNQSLSMNLINYYNDDDNDDDDQRLSPQNDAEIYFPIYRFVSFGMVITLILCIVYICYYINRLICNGMKKCWKFLCCCCGRKNIDYNSNIRRQQQQQLKLQQQQQQQYQQQQQQYMPGIQQRWKELMVMKKFDELMIKSRTMSDTISTVVATEPSTTTSSSIITPPPPPLQPSTTTTPPPSLSSISSISTGMKMNDNSQSQEPKSTSTTTSTSTLSQWSKYRQQSIKRNGTI</sequence>
<feature type="compositionally biased region" description="Pro residues" evidence="1">
    <location>
        <begin position="778"/>
        <end position="795"/>
    </location>
</feature>
<keyword evidence="2" id="KW-0812">Transmembrane</keyword>
<organism evidence="3 4">
    <name type="scientific">Dermatophagoides farinae</name>
    <name type="common">American house dust mite</name>
    <dbReference type="NCBI Taxonomy" id="6954"/>
    <lineage>
        <taxon>Eukaryota</taxon>
        <taxon>Metazoa</taxon>
        <taxon>Ecdysozoa</taxon>
        <taxon>Arthropoda</taxon>
        <taxon>Chelicerata</taxon>
        <taxon>Arachnida</taxon>
        <taxon>Acari</taxon>
        <taxon>Acariformes</taxon>
        <taxon>Sarcoptiformes</taxon>
        <taxon>Astigmata</taxon>
        <taxon>Psoroptidia</taxon>
        <taxon>Analgoidea</taxon>
        <taxon>Pyroglyphidae</taxon>
        <taxon>Dermatophagoidinae</taxon>
        <taxon>Dermatophagoides</taxon>
    </lineage>
</organism>
<comment type="caution">
    <text evidence="3">The sequence shown here is derived from an EMBL/GenBank/DDBJ whole genome shotgun (WGS) entry which is preliminary data.</text>
</comment>
<keyword evidence="4" id="KW-1185">Reference proteome</keyword>
<feature type="compositionally biased region" description="Low complexity" evidence="1">
    <location>
        <begin position="812"/>
        <end position="833"/>
    </location>
</feature>
<evidence type="ECO:0000313" key="3">
    <source>
        <dbReference type="EMBL" id="KAH9528505.1"/>
    </source>
</evidence>
<name>A0A922LDB3_DERFA</name>
<protein>
    <submittedName>
        <fullName evidence="3">Uncharacterized protein</fullName>
    </submittedName>
</protein>
<feature type="region of interest" description="Disordered" evidence="1">
    <location>
        <begin position="764"/>
        <end position="846"/>
    </location>
</feature>
<proteinExistence type="predicted"/>
<feature type="transmembrane region" description="Helical" evidence="2">
    <location>
        <begin position="651"/>
        <end position="674"/>
    </location>
</feature>
<feature type="compositionally biased region" description="Low complexity" evidence="1">
    <location>
        <begin position="768"/>
        <end position="777"/>
    </location>
</feature>
<keyword evidence="2" id="KW-0472">Membrane</keyword>
<gene>
    <name evidence="3" type="ORF">DERF_002447</name>
</gene>